<evidence type="ECO:0000313" key="2">
    <source>
        <dbReference type="EMBL" id="QTD51353.1"/>
    </source>
</evidence>
<accession>A0A8A4TP79</accession>
<feature type="region of interest" description="Disordered" evidence="1">
    <location>
        <begin position="68"/>
        <end position="156"/>
    </location>
</feature>
<gene>
    <name evidence="2" type="ORF">J3U87_02695</name>
</gene>
<organism evidence="2 3">
    <name type="scientific">Sulfidibacter corallicola</name>
    <dbReference type="NCBI Taxonomy" id="2818388"/>
    <lineage>
        <taxon>Bacteria</taxon>
        <taxon>Pseudomonadati</taxon>
        <taxon>Acidobacteriota</taxon>
        <taxon>Holophagae</taxon>
        <taxon>Acanthopleuribacterales</taxon>
        <taxon>Acanthopleuribacteraceae</taxon>
        <taxon>Sulfidibacter</taxon>
    </lineage>
</organism>
<feature type="compositionally biased region" description="Polar residues" evidence="1">
    <location>
        <begin position="174"/>
        <end position="186"/>
    </location>
</feature>
<feature type="region of interest" description="Disordered" evidence="1">
    <location>
        <begin position="168"/>
        <end position="234"/>
    </location>
</feature>
<reference evidence="2" key="1">
    <citation type="submission" date="2021-03" db="EMBL/GenBank/DDBJ databases">
        <title>Acanthopleuribacteraceae sp. M133.</title>
        <authorList>
            <person name="Wang G."/>
        </authorList>
    </citation>
    <scope>NUCLEOTIDE SEQUENCE</scope>
    <source>
        <strain evidence="2">M133</strain>
    </source>
</reference>
<dbReference type="EMBL" id="CP071793">
    <property type="protein sequence ID" value="QTD51353.1"/>
    <property type="molecule type" value="Genomic_DNA"/>
</dbReference>
<dbReference type="KEGG" id="scor:J3U87_02695"/>
<feature type="region of interest" description="Disordered" evidence="1">
    <location>
        <begin position="259"/>
        <end position="541"/>
    </location>
</feature>
<name>A0A8A4TP79_SULCO</name>
<feature type="compositionally biased region" description="Basic and acidic residues" evidence="1">
    <location>
        <begin position="278"/>
        <end position="288"/>
    </location>
</feature>
<dbReference type="Proteomes" id="UP000663929">
    <property type="component" value="Chromosome"/>
</dbReference>
<sequence>MSHRAEPNPIGAAVRAFRLTAAALDPQLERRLAPLLEADDLAAWLRAELPLRMGSPFDHLGLTVQREAGADETSGAARRADEPGAIGARAATTRRSSIEEGGSRKTQPALDGSTVNSAKASDVDPGPANRTDPGSKAGPQLSNGRDLFAPSAPRSPRAGLAAMAQTLARGIAPSTRTSGPDTQVTAPSGPHRDSSPSGPPERVSAESPDLTVPDAKTAVSPPAGGGLGLQSVPDPQTHRLAFQAPLALLEVLVERLTQDSDRSVGDLPAQPLPFRLADAGERSAKGDRCPNPPEPSLSPGAASATSAPDEPTGPLSSLTRELMGGYRRGSGSGGSTANLVETDCVDAKRHRQSLGAPAASASRRDRSNEDSHQRAHRSGGPDGDTHQTVNRSNETGHQTPKRFDAPRLNEDSHPKRSIRSNEHGHQRAHRLEGDSHQRVHRDPVPLFPRNREPANPNAARASGAENRSPSVDRLHGDGAALYAESAGADRGRRGHPEHPTPNSETGPFSLGPEPTANPAASIHPREPFAHPATRAHPLDPHEIADQLNDILIEQARRHGLDIH</sequence>
<dbReference type="AlphaFoldDB" id="A0A8A4TP79"/>
<keyword evidence="3" id="KW-1185">Reference proteome</keyword>
<feature type="compositionally biased region" description="Polar residues" evidence="1">
    <location>
        <begin position="386"/>
        <end position="398"/>
    </location>
</feature>
<feature type="compositionally biased region" description="Basic and acidic residues" evidence="1">
    <location>
        <begin position="362"/>
        <end position="373"/>
    </location>
</feature>
<proteinExistence type="predicted"/>
<feature type="compositionally biased region" description="Basic and acidic residues" evidence="1">
    <location>
        <begin position="487"/>
        <end position="498"/>
    </location>
</feature>
<evidence type="ECO:0000313" key="3">
    <source>
        <dbReference type="Proteomes" id="UP000663929"/>
    </source>
</evidence>
<dbReference type="RefSeq" id="WP_237381484.1">
    <property type="nucleotide sequence ID" value="NZ_CP071793.1"/>
</dbReference>
<feature type="compositionally biased region" description="Low complexity" evidence="1">
    <location>
        <begin position="84"/>
        <end position="95"/>
    </location>
</feature>
<protein>
    <submittedName>
        <fullName evidence="2">Uncharacterized protein</fullName>
    </submittedName>
</protein>
<feature type="compositionally biased region" description="Basic and acidic residues" evidence="1">
    <location>
        <begin position="401"/>
        <end position="443"/>
    </location>
</feature>
<evidence type="ECO:0000256" key="1">
    <source>
        <dbReference type="SAM" id="MobiDB-lite"/>
    </source>
</evidence>